<dbReference type="InterPro" id="IPR016167">
    <property type="entry name" value="FAD-bd_PCMH_sub1"/>
</dbReference>
<evidence type="ECO:0000256" key="4">
    <source>
        <dbReference type="ARBA" id="ARBA00023136"/>
    </source>
</evidence>
<feature type="compositionally biased region" description="Basic and acidic residues" evidence="5">
    <location>
        <begin position="478"/>
        <end position="490"/>
    </location>
</feature>
<keyword evidence="2 6" id="KW-0812">Transmembrane</keyword>
<protein>
    <recommendedName>
        <fullName evidence="11">Efflux pump</fullName>
    </recommendedName>
</protein>
<dbReference type="Gene3D" id="1.20.1250.20">
    <property type="entry name" value="MFS general substrate transporter like domains"/>
    <property type="match status" value="1"/>
</dbReference>
<feature type="compositionally biased region" description="Acidic residues" evidence="5">
    <location>
        <begin position="495"/>
        <end position="506"/>
    </location>
</feature>
<dbReference type="Gene3D" id="3.30.43.10">
    <property type="entry name" value="Uridine Diphospho-n-acetylenolpyruvylglucosamine Reductase, domain 2"/>
    <property type="match status" value="1"/>
</dbReference>
<dbReference type="InterPro" id="IPR011701">
    <property type="entry name" value="MFS"/>
</dbReference>
<dbReference type="InterPro" id="IPR006094">
    <property type="entry name" value="Oxid_FAD_bind_N"/>
</dbReference>
<evidence type="ECO:0000259" key="8">
    <source>
        <dbReference type="PROSITE" id="PS51387"/>
    </source>
</evidence>
<sequence length="1017" mass="110741">MVSGSASFHYPSLKELLKDTTAEVLLPNDGEEYEKSIERWSEHCIKRAAAVIRVRSADDVSATLAQIRKHSIPFTVRGGGHSTSGAASIEDGIVIDLSKMRKVTVDTDAKTIKAEGGTIWEDVDVEAAKFGLATVGGTVNHTGVGGLTLGGGYGYLTGKHGLTIDNLLSVDVVLASGEQVLASASSHPDLYWAVRGAGQNFGVATAFTFQGYEQKTSVFAGPLVFLPDKLPQIVEFLNKFHTKNDGNQAMLMGFSAPPPANAPVVLCQIFHNGTEEEGKAFFADLFELGPVANMTAMIPYPQLNSLLNQGAGFDGRKLFGGGAFKLPIDSSFAVQLHAEFNAFVASHERMNESMILFEAIPYQKVIEVPNDKTAFSNRGDYYNVAVMMKWFEPSLDEEIRIFSRNLLKKASVSAADRSKDGGVAQYGNYASADVAANEIFGANVKRLEELKHNQFPDDHSVYHHEDGEGVLVDSDASSLHKTETERRDADTASSSDDDDSGDDVDEKEAKDGADGEEETTYEEIRGGVPYEHDVEASPPLEKKKSTRSVKDPNLVTWESENDPNNPKNWSMKRKWAATLIVSCFTLVSPISSSMISPALSSISADFGITNEVEAQLTLSIFVLAYAIGPLFLGPLSEIYGRVIVLQLSNLFYLAWNLGCGFAQTSGQLMAFRFFSGLGGSAPLAIGGGVLSDVFLADQRGRAISIYSLAPLLGPAIGPIAGGFISQNTTWRWCFYATTIFTALVQCFGFFFLQETYAPKLLEWKRNKLRKETGNQHLHTEFDSPDRTLATTIKIAMVRPFKLLGTQPIIQVLACYMAYLYGLMYLMLSTFPSLWVTRYGMTTGIGSLNFISMGVGFFLGTQITAPLNDALYRRLKKRNNGVGKPEFRVPIMVPASLLVPIGLFWYGWSAQAQVHWIMPNIGAAIFCAGVIIGFQCIQTYLVDSYTRYAASAIAAATVLRSLAGFGFPLFAPAMYNALDFGWGNSVLGFIALALGVPAPFMLWRFGEKLRSTSKFAAG</sequence>
<feature type="transmembrane region" description="Helical" evidence="6">
    <location>
        <begin position="888"/>
        <end position="907"/>
    </location>
</feature>
<evidence type="ECO:0000256" key="3">
    <source>
        <dbReference type="ARBA" id="ARBA00022989"/>
    </source>
</evidence>
<feature type="compositionally biased region" description="Polar residues" evidence="5">
    <location>
        <begin position="556"/>
        <end position="567"/>
    </location>
</feature>
<evidence type="ECO:0000313" key="9">
    <source>
        <dbReference type="EMBL" id="KAL1797035.1"/>
    </source>
</evidence>
<feature type="transmembrane region" description="Helical" evidence="6">
    <location>
        <begin position="981"/>
        <end position="1002"/>
    </location>
</feature>
<dbReference type="InterPro" id="IPR020846">
    <property type="entry name" value="MFS_dom"/>
</dbReference>
<dbReference type="PANTHER" id="PTHR23502">
    <property type="entry name" value="MAJOR FACILITATOR SUPERFAMILY"/>
    <property type="match status" value="1"/>
</dbReference>
<feature type="compositionally biased region" description="Basic and acidic residues" evidence="5">
    <location>
        <begin position="522"/>
        <end position="543"/>
    </location>
</feature>
<dbReference type="PROSITE" id="PS51387">
    <property type="entry name" value="FAD_PCMH"/>
    <property type="match status" value="1"/>
</dbReference>
<evidence type="ECO:0000256" key="5">
    <source>
        <dbReference type="SAM" id="MobiDB-lite"/>
    </source>
</evidence>
<dbReference type="Gene3D" id="3.40.462.20">
    <property type="match status" value="1"/>
</dbReference>
<keyword evidence="3 6" id="KW-1133">Transmembrane helix</keyword>
<evidence type="ECO:0000313" key="10">
    <source>
        <dbReference type="Proteomes" id="UP001578633"/>
    </source>
</evidence>
<dbReference type="InterPro" id="IPR036318">
    <property type="entry name" value="FAD-bd_PCMH-like_sf"/>
</dbReference>
<feature type="transmembrane region" description="Helical" evidence="6">
    <location>
        <begin position="669"/>
        <end position="691"/>
    </location>
</feature>
<organism evidence="9 10">
    <name type="scientific">Alternaria dauci</name>
    <dbReference type="NCBI Taxonomy" id="48095"/>
    <lineage>
        <taxon>Eukaryota</taxon>
        <taxon>Fungi</taxon>
        <taxon>Dikarya</taxon>
        <taxon>Ascomycota</taxon>
        <taxon>Pezizomycotina</taxon>
        <taxon>Dothideomycetes</taxon>
        <taxon>Pleosporomycetidae</taxon>
        <taxon>Pleosporales</taxon>
        <taxon>Pleosporineae</taxon>
        <taxon>Pleosporaceae</taxon>
        <taxon>Alternaria</taxon>
        <taxon>Alternaria sect. Porri</taxon>
    </lineage>
</organism>
<feature type="transmembrane region" description="Helical" evidence="6">
    <location>
        <begin position="703"/>
        <end position="723"/>
    </location>
</feature>
<feature type="transmembrane region" description="Helical" evidence="6">
    <location>
        <begin position="616"/>
        <end position="635"/>
    </location>
</feature>
<dbReference type="CDD" id="cd17323">
    <property type="entry name" value="MFS_Tpo1_MDR_like"/>
    <property type="match status" value="1"/>
</dbReference>
<keyword evidence="10" id="KW-1185">Reference proteome</keyword>
<proteinExistence type="predicted"/>
<dbReference type="PROSITE" id="PS50850">
    <property type="entry name" value="MFS"/>
    <property type="match status" value="1"/>
</dbReference>
<dbReference type="Gene3D" id="3.30.465.10">
    <property type="match status" value="1"/>
</dbReference>
<keyword evidence="4 6" id="KW-0472">Membrane</keyword>
<evidence type="ECO:0000256" key="2">
    <source>
        <dbReference type="ARBA" id="ARBA00022692"/>
    </source>
</evidence>
<evidence type="ECO:0000256" key="1">
    <source>
        <dbReference type="ARBA" id="ARBA00004141"/>
    </source>
</evidence>
<dbReference type="SUPFAM" id="SSF103473">
    <property type="entry name" value="MFS general substrate transporter"/>
    <property type="match status" value="1"/>
</dbReference>
<reference evidence="9 10" key="1">
    <citation type="submission" date="2024-09" db="EMBL/GenBank/DDBJ databases">
        <title>T2T genomes of carrot and Alternaria dauci and their utility for understanding host-pathogen interaction during carrot leaf blight disease.</title>
        <authorList>
            <person name="Liu W."/>
            <person name="Xu S."/>
            <person name="Ou C."/>
            <person name="Liu X."/>
            <person name="Zhuang F."/>
            <person name="Deng X.W."/>
        </authorList>
    </citation>
    <scope>NUCLEOTIDE SEQUENCE [LARGE SCALE GENOMIC DNA]</scope>
    <source>
        <strain evidence="9 10">A2016</strain>
    </source>
</reference>
<feature type="transmembrane region" description="Helical" evidence="6">
    <location>
        <begin position="948"/>
        <end position="969"/>
    </location>
</feature>
<name>A0ABR3UL20_9PLEO</name>
<dbReference type="InterPro" id="IPR016169">
    <property type="entry name" value="FAD-bd_PCMH_sub2"/>
</dbReference>
<evidence type="ECO:0000256" key="6">
    <source>
        <dbReference type="SAM" id="Phobius"/>
    </source>
</evidence>
<feature type="transmembrane region" description="Helical" evidence="6">
    <location>
        <begin position="729"/>
        <end position="752"/>
    </location>
</feature>
<feature type="transmembrane region" description="Helical" evidence="6">
    <location>
        <begin position="808"/>
        <end position="827"/>
    </location>
</feature>
<evidence type="ECO:0000259" key="7">
    <source>
        <dbReference type="PROSITE" id="PS50850"/>
    </source>
</evidence>
<evidence type="ECO:0008006" key="11">
    <source>
        <dbReference type="Google" id="ProtNLM"/>
    </source>
</evidence>
<feature type="domain" description="FAD-binding PCMH-type" evidence="8">
    <location>
        <begin position="44"/>
        <end position="214"/>
    </location>
</feature>
<dbReference type="InterPro" id="IPR016166">
    <property type="entry name" value="FAD-bd_PCMH"/>
</dbReference>
<accession>A0ABR3UL20</accession>
<dbReference type="SUPFAM" id="SSF56176">
    <property type="entry name" value="FAD-binding/transporter-associated domain-like"/>
    <property type="match status" value="1"/>
</dbReference>
<dbReference type="PANTHER" id="PTHR23502:SF60">
    <property type="entry name" value="MAJOR FACILITATOR SUPERFAMILY (MFS) PROFILE DOMAIN-CONTAINING PROTEIN-RELATED"/>
    <property type="match status" value="1"/>
</dbReference>
<dbReference type="Proteomes" id="UP001578633">
    <property type="component" value="Chromosome 4"/>
</dbReference>
<feature type="transmembrane region" description="Helical" evidence="6">
    <location>
        <begin position="913"/>
        <end position="936"/>
    </location>
</feature>
<feature type="transmembrane region" description="Helical" evidence="6">
    <location>
        <begin position="642"/>
        <end position="663"/>
    </location>
</feature>
<gene>
    <name evidence="9" type="ORF">ACET3X_005575</name>
</gene>
<comment type="caution">
    <text evidence="9">The sequence shown here is derived from an EMBL/GenBank/DDBJ whole genome shotgun (WGS) entry which is preliminary data.</text>
</comment>
<feature type="domain" description="Major facilitator superfamily (MFS) profile" evidence="7">
    <location>
        <begin position="577"/>
        <end position="1009"/>
    </location>
</feature>
<dbReference type="GeneID" id="96085897"/>
<comment type="subcellular location">
    <subcellularLocation>
        <location evidence="1">Membrane</location>
        <topology evidence="1">Multi-pass membrane protein</topology>
    </subcellularLocation>
</comment>
<dbReference type="InterPro" id="IPR036259">
    <property type="entry name" value="MFS_trans_sf"/>
</dbReference>
<feature type="region of interest" description="Disordered" evidence="5">
    <location>
        <begin position="475"/>
        <end position="567"/>
    </location>
</feature>
<dbReference type="EMBL" id="JBHGVX010000004">
    <property type="protein sequence ID" value="KAL1797035.1"/>
    <property type="molecule type" value="Genomic_DNA"/>
</dbReference>
<dbReference type="RefSeq" id="XP_069307619.1">
    <property type="nucleotide sequence ID" value="XM_069451795.1"/>
</dbReference>
<dbReference type="Pfam" id="PF01565">
    <property type="entry name" value="FAD_binding_4"/>
    <property type="match status" value="1"/>
</dbReference>
<feature type="transmembrane region" description="Helical" evidence="6">
    <location>
        <begin position="847"/>
        <end position="867"/>
    </location>
</feature>
<dbReference type="Pfam" id="PF07690">
    <property type="entry name" value="MFS_1"/>
    <property type="match status" value="1"/>
</dbReference>